<gene>
    <name evidence="3" type="ORF">OFAG_00853</name>
</gene>
<dbReference type="RefSeq" id="WP_020995087.1">
    <property type="nucleotide sequence ID" value="NZ_CABMNL010000001.1"/>
</dbReference>
<name>C3X3B4_9BURK</name>
<organism evidence="3 4">
    <name type="scientific">Oxalobacter paraformigenes</name>
    <dbReference type="NCBI Taxonomy" id="556268"/>
    <lineage>
        <taxon>Bacteria</taxon>
        <taxon>Pseudomonadati</taxon>
        <taxon>Pseudomonadota</taxon>
        <taxon>Betaproteobacteria</taxon>
        <taxon>Burkholderiales</taxon>
        <taxon>Oxalobacteraceae</taxon>
        <taxon>Oxalobacter</taxon>
    </lineage>
</organism>
<comment type="caution">
    <text evidence="3">The sequence shown here is derived from an EMBL/GenBank/DDBJ whole genome shotgun (WGS) entry which is preliminary data.</text>
</comment>
<feature type="compositionally biased region" description="Polar residues" evidence="1">
    <location>
        <begin position="1"/>
        <end position="12"/>
    </location>
</feature>
<keyword evidence="4" id="KW-1185">Reference proteome</keyword>
<dbReference type="EMBL" id="ACDP02000023">
    <property type="protein sequence ID" value="EEO27700.2"/>
    <property type="molecule type" value="Genomic_DNA"/>
</dbReference>
<evidence type="ECO:0000256" key="2">
    <source>
        <dbReference type="SAM" id="Phobius"/>
    </source>
</evidence>
<feature type="region of interest" description="Disordered" evidence="1">
    <location>
        <begin position="1"/>
        <end position="32"/>
    </location>
</feature>
<feature type="transmembrane region" description="Helical" evidence="2">
    <location>
        <begin position="122"/>
        <end position="144"/>
    </location>
</feature>
<feature type="transmembrane region" description="Helical" evidence="2">
    <location>
        <begin position="84"/>
        <end position="110"/>
    </location>
</feature>
<proteinExistence type="predicted"/>
<evidence type="ECO:0000313" key="3">
    <source>
        <dbReference type="EMBL" id="EEO27700.2"/>
    </source>
</evidence>
<sequence>MMNSDMSETRPNASPDKPVAKHASEHPGNASDAPAAAMPLPGWTRLLVFVFMIGSPAFDILYFASQLHRYENLPFGLALPDSFALYRSLGWSVVILSSLISFLAGLCLWKKRKWSSVRFAKWALWLTGPLYVLVRHILDFFFLFNPSGFYRGPESIVPIMYMLFGYLLLPMAQSLVWAIGWTIYLGKSQRVRQTFGGESAAGQLPYTGNIPGNPEYGGKDGK</sequence>
<reference evidence="3" key="1">
    <citation type="submission" date="2011-10" db="EMBL/GenBank/DDBJ databases">
        <title>The Genome Sequence of Oxalobacter formigenes HOxBLS.</title>
        <authorList>
            <consortium name="The Broad Institute Genome Sequencing Platform"/>
            <person name="Earl A."/>
            <person name="Ward D."/>
            <person name="Feldgarden M."/>
            <person name="Gevers D."/>
            <person name="Allison M.J."/>
            <person name="Humphrey S."/>
            <person name="Young S.K."/>
            <person name="Zeng Q."/>
            <person name="Gargeya S."/>
            <person name="Fitzgerald M."/>
            <person name="Haas B."/>
            <person name="Abouelleil A."/>
            <person name="Alvarado L."/>
            <person name="Arachchi H.M."/>
            <person name="Berlin A."/>
            <person name="Brown A."/>
            <person name="Chapman S.B."/>
            <person name="Chen Z."/>
            <person name="Dunbar C."/>
            <person name="Freedman E."/>
            <person name="Gearin G."/>
            <person name="Goldberg J."/>
            <person name="Griggs A."/>
            <person name="Gujja S."/>
            <person name="Heiman D."/>
            <person name="Howarth C."/>
            <person name="Larson L."/>
            <person name="Lui A."/>
            <person name="MacDonald P.J.P."/>
            <person name="Montmayeur A."/>
            <person name="Murphy C."/>
            <person name="Neiman D."/>
            <person name="Pearson M."/>
            <person name="Priest M."/>
            <person name="Roberts A."/>
            <person name="Saif S."/>
            <person name="Shea T."/>
            <person name="Shenoy N."/>
            <person name="Sisk P."/>
            <person name="Stolte C."/>
            <person name="Sykes S."/>
            <person name="Wortman J."/>
            <person name="Nusbaum C."/>
            <person name="Birren B."/>
        </authorList>
    </citation>
    <scope>NUCLEOTIDE SEQUENCE [LARGE SCALE GENOMIC DNA]</scope>
    <source>
        <strain evidence="3">HOxBLS</strain>
    </source>
</reference>
<feature type="transmembrane region" description="Helical" evidence="2">
    <location>
        <begin position="164"/>
        <end position="185"/>
    </location>
</feature>
<dbReference type="AlphaFoldDB" id="C3X3B4"/>
<protein>
    <recommendedName>
        <fullName evidence="5">DUF2569 domain-containing protein</fullName>
    </recommendedName>
</protein>
<dbReference type="Proteomes" id="UP000003973">
    <property type="component" value="Unassembled WGS sequence"/>
</dbReference>
<keyword evidence="2" id="KW-0812">Transmembrane</keyword>
<evidence type="ECO:0000313" key="4">
    <source>
        <dbReference type="Proteomes" id="UP000003973"/>
    </source>
</evidence>
<evidence type="ECO:0000256" key="1">
    <source>
        <dbReference type="SAM" id="MobiDB-lite"/>
    </source>
</evidence>
<feature type="transmembrane region" description="Helical" evidence="2">
    <location>
        <begin position="46"/>
        <end position="64"/>
    </location>
</feature>
<evidence type="ECO:0008006" key="5">
    <source>
        <dbReference type="Google" id="ProtNLM"/>
    </source>
</evidence>
<keyword evidence="2" id="KW-1133">Transmembrane helix</keyword>
<keyword evidence="2" id="KW-0472">Membrane</keyword>
<accession>C3X3B4</accession>
<dbReference type="HOGENOM" id="CLU_128174_0_0_4"/>
<feature type="region of interest" description="Disordered" evidence="1">
    <location>
        <begin position="202"/>
        <end position="222"/>
    </location>
</feature>